<evidence type="ECO:0000313" key="2">
    <source>
        <dbReference type="EMBL" id="SFP89841.1"/>
    </source>
</evidence>
<dbReference type="EMBL" id="FOXB01000054">
    <property type="protein sequence ID" value="SFP89841.1"/>
    <property type="molecule type" value="Genomic_DNA"/>
</dbReference>
<feature type="domain" description="AFP-like" evidence="1">
    <location>
        <begin position="297"/>
        <end position="354"/>
    </location>
</feature>
<dbReference type="InterPro" id="IPR013785">
    <property type="entry name" value="Aldolase_TIM"/>
</dbReference>
<dbReference type="STRING" id="223786.SAMN05216234_1544"/>
<dbReference type="PANTHER" id="PTHR42966">
    <property type="entry name" value="N-ACETYLNEURAMINATE SYNTHASE"/>
    <property type="match status" value="1"/>
</dbReference>
<dbReference type="InterPro" id="IPR013974">
    <property type="entry name" value="SAF"/>
</dbReference>
<name>A0A1I5U3P9_9BACT</name>
<dbReference type="SMART" id="SM00858">
    <property type="entry name" value="SAF"/>
    <property type="match status" value="1"/>
</dbReference>
<dbReference type="GO" id="GO:0047444">
    <property type="term" value="F:N-acylneuraminate-9-phosphate synthase activity"/>
    <property type="evidence" value="ECO:0007669"/>
    <property type="project" value="TreeGrafter"/>
</dbReference>
<gene>
    <name evidence="2" type="ORF">SAMN05216234_1544</name>
</gene>
<dbReference type="InterPro" id="IPR006190">
    <property type="entry name" value="SAF_AFP_Neu5Ac"/>
</dbReference>
<dbReference type="InterPro" id="IPR036732">
    <property type="entry name" value="AFP_Neu5c_C_sf"/>
</dbReference>
<dbReference type="AlphaFoldDB" id="A0A1I5U3P9"/>
<dbReference type="PROSITE" id="PS50844">
    <property type="entry name" value="AFP_LIKE"/>
    <property type="match status" value="1"/>
</dbReference>
<evidence type="ECO:0000259" key="1">
    <source>
        <dbReference type="PROSITE" id="PS50844"/>
    </source>
</evidence>
<reference evidence="2 3" key="1">
    <citation type="submission" date="2016-10" db="EMBL/GenBank/DDBJ databases">
        <authorList>
            <person name="de Groot N.N."/>
        </authorList>
    </citation>
    <scope>NUCLEOTIDE SEQUENCE [LARGE SCALE GENOMIC DNA]</scope>
    <source>
        <strain evidence="2 3">EP1-55-1</strain>
    </source>
</reference>
<dbReference type="Gene3D" id="3.20.20.70">
    <property type="entry name" value="Aldolase class I"/>
    <property type="match status" value="1"/>
</dbReference>
<dbReference type="InterPro" id="IPR051690">
    <property type="entry name" value="PseI-like"/>
</dbReference>
<protein>
    <submittedName>
        <fullName evidence="2">N-acetylneuraminate synthase</fullName>
    </submittedName>
</protein>
<dbReference type="GO" id="GO:0016051">
    <property type="term" value="P:carbohydrate biosynthetic process"/>
    <property type="evidence" value="ECO:0007669"/>
    <property type="project" value="InterPro"/>
</dbReference>
<dbReference type="InterPro" id="IPR013132">
    <property type="entry name" value="PseI/NeuA/B-like_N"/>
</dbReference>
<dbReference type="OrthoDB" id="9781701at2"/>
<dbReference type="Pfam" id="PF08666">
    <property type="entry name" value="SAF"/>
    <property type="match status" value="1"/>
</dbReference>
<dbReference type="Gene3D" id="3.90.1210.10">
    <property type="entry name" value="Antifreeze-like/N-acetylneuraminic acid synthase C-terminal domain"/>
    <property type="match status" value="1"/>
</dbReference>
<dbReference type="CDD" id="cd11615">
    <property type="entry name" value="SAF_NeuB_like"/>
    <property type="match status" value="1"/>
</dbReference>
<dbReference type="InterPro" id="IPR057736">
    <property type="entry name" value="SAF_PseI/NeuA/NeuB"/>
</dbReference>
<dbReference type="PANTHER" id="PTHR42966:SF1">
    <property type="entry name" value="SIALIC ACID SYNTHASE"/>
    <property type="match status" value="1"/>
</dbReference>
<proteinExistence type="predicted"/>
<dbReference type="Pfam" id="PF03102">
    <property type="entry name" value="NeuB"/>
    <property type="match status" value="1"/>
</dbReference>
<dbReference type="SUPFAM" id="SSF51269">
    <property type="entry name" value="AFP III-like domain"/>
    <property type="match status" value="1"/>
</dbReference>
<dbReference type="RefSeq" id="WP_092914045.1">
    <property type="nucleotide sequence ID" value="NZ_FOXB01000054.1"/>
</dbReference>
<organism evidence="2 3">
    <name type="scientific">Hydrogenimonas thermophila</name>
    <dbReference type="NCBI Taxonomy" id="223786"/>
    <lineage>
        <taxon>Bacteria</taxon>
        <taxon>Pseudomonadati</taxon>
        <taxon>Campylobacterota</taxon>
        <taxon>Epsilonproteobacteria</taxon>
        <taxon>Campylobacterales</taxon>
        <taxon>Hydrogenimonadaceae</taxon>
        <taxon>Hydrogenimonas</taxon>
    </lineage>
</organism>
<dbReference type="SUPFAM" id="SSF51569">
    <property type="entry name" value="Aldolase"/>
    <property type="match status" value="1"/>
</dbReference>
<accession>A0A1I5U3P9</accession>
<keyword evidence="3" id="KW-1185">Reference proteome</keyword>
<evidence type="ECO:0000313" key="3">
    <source>
        <dbReference type="Proteomes" id="UP000199227"/>
    </source>
</evidence>
<dbReference type="Proteomes" id="UP000199227">
    <property type="component" value="Unassembled WGS sequence"/>
</dbReference>
<sequence>MKILELFNTHNYCSNKIIRPYIIAEAGVNYEGSMELAKRLIDEAKEGGANSIKFQSYKAHTLASKHSPAYWDTTKEPTKSQYELFKKHDSFWKKEFEELKKYCDTVGIEFLSTPFDIESANFLNDLMDVYKISSSDITNKPFIEYICKFGKPILLSTGASDFYEIAQAYQWIHRHNIPLALLHCVLNYPTPDKNANLGMIKGLYSHFGKDCIIGYSDHTLPNSMKNLEIATLLGAIIIEKHFTFDKTLPGNDHYHAMDKEDLKQFHKRLDTLFEIIGSFELESITDEEPARKNARRSLVAARNISKGKIIEEEDLTFKRPAHGISPQFIDDVVGKQASVYIEEDTPLTWNMINV</sequence>